<reference evidence="2 3" key="1">
    <citation type="submission" date="2013-08" db="EMBL/GenBank/DDBJ databases">
        <title>Flavobacterium limnosediminis JC2902 genome sequencing.</title>
        <authorList>
            <person name="Lee K."/>
            <person name="Yi H."/>
            <person name="Park S."/>
            <person name="Chun J."/>
        </authorList>
    </citation>
    <scope>NUCLEOTIDE SEQUENCE [LARGE SCALE GENOMIC DNA]</scope>
    <source>
        <strain evidence="2 3">JC2902</strain>
    </source>
</reference>
<evidence type="ECO:0000313" key="3">
    <source>
        <dbReference type="Proteomes" id="UP000018004"/>
    </source>
</evidence>
<dbReference type="STRING" id="1341181.FLJC2902T_12200"/>
<evidence type="ECO:0000256" key="1">
    <source>
        <dbReference type="SAM" id="SignalP"/>
    </source>
</evidence>
<organism evidence="2 3">
    <name type="scientific">Flavobacterium limnosediminis JC2902</name>
    <dbReference type="NCBI Taxonomy" id="1341181"/>
    <lineage>
        <taxon>Bacteria</taxon>
        <taxon>Pseudomonadati</taxon>
        <taxon>Bacteroidota</taxon>
        <taxon>Flavobacteriia</taxon>
        <taxon>Flavobacteriales</taxon>
        <taxon>Flavobacteriaceae</taxon>
        <taxon>Flavobacterium</taxon>
    </lineage>
</organism>
<feature type="chain" id="PRO_5004750865" description="Lipoprotein" evidence="1">
    <location>
        <begin position="26"/>
        <end position="206"/>
    </location>
</feature>
<accession>V6SR60</accession>
<dbReference type="RefSeq" id="WP_023578865.1">
    <property type="nucleotide sequence ID" value="NZ_AVGG01000003.1"/>
</dbReference>
<dbReference type="PATRIC" id="fig|1341181.4.peg.1207"/>
<proteinExistence type="predicted"/>
<comment type="caution">
    <text evidence="2">The sequence shown here is derived from an EMBL/GenBank/DDBJ whole genome shotgun (WGS) entry which is preliminary data.</text>
</comment>
<evidence type="ECO:0000313" key="2">
    <source>
        <dbReference type="EMBL" id="ESU29178.1"/>
    </source>
</evidence>
<protein>
    <recommendedName>
        <fullName evidence="4">Lipoprotein</fullName>
    </recommendedName>
</protein>
<dbReference type="PROSITE" id="PS51257">
    <property type="entry name" value="PROKAR_LIPOPROTEIN"/>
    <property type="match status" value="1"/>
</dbReference>
<sequence length="206" mass="23296">MKKNVLIFGLVVFSLLTFSCSSDEAKEVKEVKNEKNVTETSRIGQTYSIESGNVSYKFSEESNISLYENDTLSYEFNYSNFSDIDIVDEYDDVIIKNPITNEFFRLYNIESHEGYEKFDLETSSGKKLYNIKFYNDEKILTEGKYCWQCVYIVVTTVAGVLVDMTSDSYDSNCNKAISACGSGGVKSITIIDNGWFQAASCTVICK</sequence>
<dbReference type="OrthoDB" id="356260at117743"/>
<evidence type="ECO:0008006" key="4">
    <source>
        <dbReference type="Google" id="ProtNLM"/>
    </source>
</evidence>
<dbReference type="Proteomes" id="UP000018004">
    <property type="component" value="Unassembled WGS sequence"/>
</dbReference>
<dbReference type="AlphaFoldDB" id="V6SR60"/>
<name>V6SR60_9FLAO</name>
<keyword evidence="1" id="KW-0732">Signal</keyword>
<feature type="signal peptide" evidence="1">
    <location>
        <begin position="1"/>
        <end position="25"/>
    </location>
</feature>
<gene>
    <name evidence="2" type="ORF">FLJC2902T_12200</name>
</gene>
<dbReference type="EMBL" id="AVGG01000003">
    <property type="protein sequence ID" value="ESU29178.1"/>
    <property type="molecule type" value="Genomic_DNA"/>
</dbReference>
<keyword evidence="3" id="KW-1185">Reference proteome</keyword>